<evidence type="ECO:0000313" key="3">
    <source>
        <dbReference type="Proteomes" id="UP000191004"/>
    </source>
</evidence>
<accession>A0A1T3CR14</accession>
<gene>
    <name evidence="2" type="ORF">A0O28_0098270</name>
</gene>
<dbReference type="EMBL" id="LVVK01000008">
    <property type="protein sequence ID" value="OPB43539.1"/>
    <property type="molecule type" value="Genomic_DNA"/>
</dbReference>
<proteinExistence type="predicted"/>
<evidence type="ECO:0000313" key="2">
    <source>
        <dbReference type="EMBL" id="OPB43539.1"/>
    </source>
</evidence>
<dbReference type="Pfam" id="PF03795">
    <property type="entry name" value="YCII"/>
    <property type="match status" value="1"/>
</dbReference>
<comment type="caution">
    <text evidence="2">The sequence shown here is derived from an EMBL/GenBank/DDBJ whole genome shotgun (WGS) entry which is preliminary data.</text>
</comment>
<dbReference type="OrthoDB" id="2571985at2759"/>
<dbReference type="Proteomes" id="UP000191004">
    <property type="component" value="Unassembled WGS sequence"/>
</dbReference>
<protein>
    <recommendedName>
        <fullName evidence="1">YCII-related domain-containing protein</fullName>
    </recommendedName>
</protein>
<evidence type="ECO:0000259" key="1">
    <source>
        <dbReference type="Pfam" id="PF03795"/>
    </source>
</evidence>
<keyword evidence="3" id="KW-1185">Reference proteome</keyword>
<dbReference type="AlphaFoldDB" id="A0A1T3CR14"/>
<dbReference type="PANTHER" id="PTHR37828:SF1">
    <property type="entry name" value="YCII-RELATED DOMAIN-CONTAINING PROTEIN"/>
    <property type="match status" value="1"/>
</dbReference>
<sequence length="122" mass="13931">MSTSTELFEQTRNTGQFVKRAYIIRSEFVNPSLFDDVVKEHRDYLEELAAKGKLLAAGPFVPGGLESKYSGVGMIVVYADSEDDARFIAEEDPMHRKGVRKFTIDFWLIKHVAQSHKEILQH</sequence>
<dbReference type="Gene3D" id="3.30.70.1060">
    <property type="entry name" value="Dimeric alpha+beta barrel"/>
    <property type="match status" value="1"/>
</dbReference>
<organism evidence="2 3">
    <name type="scientific">Trichoderma guizhouense</name>
    <dbReference type="NCBI Taxonomy" id="1491466"/>
    <lineage>
        <taxon>Eukaryota</taxon>
        <taxon>Fungi</taxon>
        <taxon>Dikarya</taxon>
        <taxon>Ascomycota</taxon>
        <taxon>Pezizomycotina</taxon>
        <taxon>Sordariomycetes</taxon>
        <taxon>Hypocreomycetidae</taxon>
        <taxon>Hypocreales</taxon>
        <taxon>Hypocreaceae</taxon>
        <taxon>Trichoderma</taxon>
    </lineage>
</organism>
<dbReference type="PANTHER" id="PTHR37828">
    <property type="entry name" value="GSR2449 PROTEIN"/>
    <property type="match status" value="1"/>
</dbReference>
<dbReference type="InterPro" id="IPR011008">
    <property type="entry name" value="Dimeric_a/b-barrel"/>
</dbReference>
<dbReference type="InterPro" id="IPR005545">
    <property type="entry name" value="YCII"/>
</dbReference>
<name>A0A1T3CR14_9HYPO</name>
<feature type="domain" description="YCII-related" evidence="1">
    <location>
        <begin position="35"/>
        <end position="99"/>
    </location>
</feature>
<reference evidence="2 3" key="1">
    <citation type="submission" date="2016-04" db="EMBL/GenBank/DDBJ databases">
        <title>Multiple horizontal gene transfer events from other fungi enriched the ability of the initially mycotrophic fungus Trichoderma (Ascomycota) to feed on dead plant biomass.</title>
        <authorList>
            <person name="Atanasova L."/>
            <person name="Chenthamara K."/>
            <person name="Zhang J."/>
            <person name="Grujic M."/>
            <person name="Henrissat B."/>
            <person name="Kuo A."/>
            <person name="Aertz A."/>
            <person name="Salamov A."/>
            <person name="Lipzen A."/>
            <person name="Labutti K."/>
            <person name="Barry K."/>
            <person name="Miao Y."/>
            <person name="Rahimi M.J."/>
            <person name="Shen Q."/>
            <person name="Grigoriev I.V."/>
            <person name="Kubicek C.P."/>
            <person name="Druzhinina I.S."/>
        </authorList>
    </citation>
    <scope>NUCLEOTIDE SEQUENCE [LARGE SCALE GENOMIC DNA]</scope>
    <source>
        <strain evidence="2 3">NJAU 4742</strain>
    </source>
</reference>
<dbReference type="SUPFAM" id="SSF54909">
    <property type="entry name" value="Dimeric alpha+beta barrel"/>
    <property type="match status" value="1"/>
</dbReference>